<dbReference type="OrthoDB" id="5868821at2759"/>
<dbReference type="AlphaFoldDB" id="A0A016UZP6"/>
<gene>
    <name evidence="1" type="primary">Acey_s0021.g329</name>
    <name evidence="1" type="ORF">Y032_0021g329</name>
</gene>
<evidence type="ECO:0000313" key="2">
    <source>
        <dbReference type="Proteomes" id="UP000024635"/>
    </source>
</evidence>
<dbReference type="Proteomes" id="UP000024635">
    <property type="component" value="Unassembled WGS sequence"/>
</dbReference>
<evidence type="ECO:0000313" key="1">
    <source>
        <dbReference type="EMBL" id="EYC20635.1"/>
    </source>
</evidence>
<comment type="caution">
    <text evidence="1">The sequence shown here is derived from an EMBL/GenBank/DDBJ whole genome shotgun (WGS) entry which is preliminary data.</text>
</comment>
<keyword evidence="2" id="KW-1185">Reference proteome</keyword>
<organism evidence="1 2">
    <name type="scientific">Ancylostoma ceylanicum</name>
    <dbReference type="NCBI Taxonomy" id="53326"/>
    <lineage>
        <taxon>Eukaryota</taxon>
        <taxon>Metazoa</taxon>
        <taxon>Ecdysozoa</taxon>
        <taxon>Nematoda</taxon>
        <taxon>Chromadorea</taxon>
        <taxon>Rhabditida</taxon>
        <taxon>Rhabditina</taxon>
        <taxon>Rhabditomorpha</taxon>
        <taxon>Strongyloidea</taxon>
        <taxon>Ancylostomatidae</taxon>
        <taxon>Ancylostomatinae</taxon>
        <taxon>Ancylostoma</taxon>
    </lineage>
</organism>
<sequence>MYKLWEKGYQSNECWTKKPAQQNNCSFSTVVEAWLCKSSITGGKVNGLVGPKHIVQVKCLNIIIPAMIDTGSQLTIMPLNVLVKAKENGVDMDNMCQQLPQEDLNVFDASGNKMDQPDRPANAGLSGFFSARFARISLMWHLSHTTPTIPH</sequence>
<dbReference type="EMBL" id="JARK01001357">
    <property type="protein sequence ID" value="EYC20635.1"/>
    <property type="molecule type" value="Genomic_DNA"/>
</dbReference>
<reference evidence="2" key="1">
    <citation type="journal article" date="2015" name="Nat. Genet.">
        <title>The genome and transcriptome of the zoonotic hookworm Ancylostoma ceylanicum identify infection-specific gene families.</title>
        <authorList>
            <person name="Schwarz E.M."/>
            <person name="Hu Y."/>
            <person name="Antoshechkin I."/>
            <person name="Miller M.M."/>
            <person name="Sternberg P.W."/>
            <person name="Aroian R.V."/>
        </authorList>
    </citation>
    <scope>NUCLEOTIDE SEQUENCE</scope>
    <source>
        <strain evidence="2">HY135</strain>
    </source>
</reference>
<proteinExistence type="predicted"/>
<protein>
    <submittedName>
        <fullName evidence="1">Uncharacterized protein</fullName>
    </submittedName>
</protein>
<name>A0A016UZP6_9BILA</name>
<accession>A0A016UZP6</accession>